<name>A0AAP0LHM5_9ROSI</name>
<evidence type="ECO:0000256" key="1">
    <source>
        <dbReference type="ARBA" id="ARBA00004123"/>
    </source>
</evidence>
<sequence length="433" mass="48695">MADKQSTATSSNALRINFVSEEQLDEAKKTRGKRVEDGTAQRDRPIHEILNENKAKKKKELEDRRKHKSPKSLDEDEAQFLDGWESYKKEKKRRLADEEAMELRRFRAAVASQCVASKETLTSHDDDDHQQRLIIGKKNPASCPLSSIMKVVPLAKKPKKDFQSVAAESSSGTLEKIDAAEKFPKPAMLKRNGGDADHNKSPLKGASKFVGSDADAGKFANNSEQAHQVIESDNDDGFLKLSKTREWLLGDNSAPINKKPSAKALQDDSERRKRLNFLKYEALKSELMLLSVGIGTACSGYCLIMLSVQCSCLYLQLLYQHADRLSKDMVPQIFMRKKSKKIGIRSEDLKDFLERSIKGSSLALSSPRLVIPVTIYGLWVLSHRYLANDFFDFQIVPAMVGMFVYKAAALVQVYRDNEDLQLVFPENEEGSSD</sequence>
<dbReference type="GO" id="GO:0005634">
    <property type="term" value="C:nucleus"/>
    <property type="evidence" value="ECO:0007669"/>
    <property type="project" value="UniProtKB-SubCell"/>
</dbReference>
<feature type="domain" description="FAM192A/Fyv6 N-terminal" evidence="4">
    <location>
        <begin position="21"/>
        <end position="107"/>
    </location>
</feature>
<evidence type="ECO:0000256" key="2">
    <source>
        <dbReference type="ARBA" id="ARBA00023242"/>
    </source>
</evidence>
<dbReference type="PANTHER" id="PTHR34118:SF1">
    <property type="entry name" value="NF-KAPPA-B INHIBITOR-LIKE PROTEIN"/>
    <property type="match status" value="1"/>
</dbReference>
<feature type="compositionally biased region" description="Polar residues" evidence="3">
    <location>
        <begin position="1"/>
        <end position="14"/>
    </location>
</feature>
<proteinExistence type="predicted"/>
<gene>
    <name evidence="5" type="ORF">WN944_027500</name>
</gene>
<evidence type="ECO:0000313" key="6">
    <source>
        <dbReference type="Proteomes" id="UP001428341"/>
    </source>
</evidence>
<dbReference type="AlphaFoldDB" id="A0AAP0LHM5"/>
<comment type="caution">
    <text evidence="5">The sequence shown here is derived from an EMBL/GenBank/DDBJ whole genome shotgun (WGS) entry which is preliminary data.</text>
</comment>
<keyword evidence="2" id="KW-0539">Nucleus</keyword>
<evidence type="ECO:0000259" key="4">
    <source>
        <dbReference type="Pfam" id="PF10187"/>
    </source>
</evidence>
<keyword evidence="6" id="KW-1185">Reference proteome</keyword>
<protein>
    <recommendedName>
        <fullName evidence="4">FAM192A/Fyv6 N-terminal domain-containing protein</fullName>
    </recommendedName>
</protein>
<evidence type="ECO:0000313" key="5">
    <source>
        <dbReference type="EMBL" id="KAK9175493.1"/>
    </source>
</evidence>
<dbReference type="Pfam" id="PF10187">
    <property type="entry name" value="FAM192A_Fyv6_N"/>
    <property type="match status" value="1"/>
</dbReference>
<dbReference type="Proteomes" id="UP001428341">
    <property type="component" value="Unassembled WGS sequence"/>
</dbReference>
<reference evidence="5 6" key="1">
    <citation type="submission" date="2024-05" db="EMBL/GenBank/DDBJ databases">
        <title>Haplotype-resolved chromosome-level genome assembly of Huyou (Citrus changshanensis).</title>
        <authorList>
            <person name="Miao C."/>
            <person name="Chen W."/>
            <person name="Wu Y."/>
            <person name="Wang L."/>
            <person name="Zhao S."/>
            <person name="Grierson D."/>
            <person name="Xu C."/>
            <person name="Chen K."/>
        </authorList>
    </citation>
    <scope>NUCLEOTIDE SEQUENCE [LARGE SCALE GENOMIC DNA]</scope>
    <source>
        <strain evidence="5">01-14</strain>
        <tissue evidence="5">Leaf</tissue>
    </source>
</reference>
<feature type="region of interest" description="Disordered" evidence="3">
    <location>
        <begin position="1"/>
        <end position="74"/>
    </location>
</feature>
<dbReference type="EMBL" id="JBCGBO010000025">
    <property type="protein sequence ID" value="KAK9175493.1"/>
    <property type="molecule type" value="Genomic_DNA"/>
</dbReference>
<organism evidence="5 6">
    <name type="scientific">Citrus x changshan-huyou</name>
    <dbReference type="NCBI Taxonomy" id="2935761"/>
    <lineage>
        <taxon>Eukaryota</taxon>
        <taxon>Viridiplantae</taxon>
        <taxon>Streptophyta</taxon>
        <taxon>Embryophyta</taxon>
        <taxon>Tracheophyta</taxon>
        <taxon>Spermatophyta</taxon>
        <taxon>Magnoliopsida</taxon>
        <taxon>eudicotyledons</taxon>
        <taxon>Gunneridae</taxon>
        <taxon>Pentapetalae</taxon>
        <taxon>rosids</taxon>
        <taxon>malvids</taxon>
        <taxon>Sapindales</taxon>
        <taxon>Rutaceae</taxon>
        <taxon>Aurantioideae</taxon>
        <taxon>Citrus</taxon>
    </lineage>
</organism>
<dbReference type="PANTHER" id="PTHR34118">
    <property type="entry name" value="NF-KAPPA-B INHIBITOR-LIKE PROTEIN-RELATED"/>
    <property type="match status" value="1"/>
</dbReference>
<evidence type="ECO:0000256" key="3">
    <source>
        <dbReference type="SAM" id="MobiDB-lite"/>
    </source>
</evidence>
<feature type="compositionally biased region" description="Basic and acidic residues" evidence="3">
    <location>
        <begin position="25"/>
        <end position="64"/>
    </location>
</feature>
<dbReference type="InterPro" id="IPR019331">
    <property type="entry name" value="FAM192A/Fyv6_N"/>
</dbReference>
<accession>A0AAP0LHM5</accession>
<comment type="subcellular location">
    <subcellularLocation>
        <location evidence="1">Nucleus</location>
    </subcellularLocation>
</comment>